<name>A0AAD2E858_9LAMI</name>
<evidence type="ECO:0000313" key="1">
    <source>
        <dbReference type="EMBL" id="CAI9778316.1"/>
    </source>
</evidence>
<dbReference type="AlphaFoldDB" id="A0AAD2E858"/>
<gene>
    <name evidence="1" type="ORF">FPE_LOCUS25746</name>
</gene>
<dbReference type="PANTHER" id="PTHR32382">
    <property type="entry name" value="FASCICLIN-LIKE ARABINOGALACTAN PROTEIN"/>
    <property type="match status" value="1"/>
</dbReference>
<dbReference type="PANTHER" id="PTHR32382:SF6">
    <property type="entry name" value="FASCICLIN-LIKE ARABINOGALACTAN PROTEIN 14"/>
    <property type="match status" value="1"/>
</dbReference>
<dbReference type="Proteomes" id="UP000834106">
    <property type="component" value="Chromosome 16"/>
</dbReference>
<sequence length="229" mass="26333">MPDVCKKRGGAANSSRNRALLVFLKQRYCCAASSSEATLLLHHLQQSNKGVRMSVERLRREKEARSSRRRCCRRLSSLIGMGFSSMRVAFNITKLLERFLKFGNFNNLLTKNVSSTGINRWKTITILSVCNDELRDLMRKQREGPKGILSNHVVLDYYDTLKLQKLKNKSVLEGRIEEKRQSYLSQNARFPSFICFWENGKSSSMMSEVDDFLTVFKLGFDWVDPSGNT</sequence>
<proteinExistence type="predicted"/>
<protein>
    <submittedName>
        <fullName evidence="1">Uncharacterized protein</fullName>
    </submittedName>
</protein>
<dbReference type="GO" id="GO:0005886">
    <property type="term" value="C:plasma membrane"/>
    <property type="evidence" value="ECO:0007669"/>
    <property type="project" value="TreeGrafter"/>
</dbReference>
<accession>A0AAD2E858</accession>
<organism evidence="1 2">
    <name type="scientific">Fraxinus pennsylvanica</name>
    <dbReference type="NCBI Taxonomy" id="56036"/>
    <lineage>
        <taxon>Eukaryota</taxon>
        <taxon>Viridiplantae</taxon>
        <taxon>Streptophyta</taxon>
        <taxon>Embryophyta</taxon>
        <taxon>Tracheophyta</taxon>
        <taxon>Spermatophyta</taxon>
        <taxon>Magnoliopsida</taxon>
        <taxon>eudicotyledons</taxon>
        <taxon>Gunneridae</taxon>
        <taxon>Pentapetalae</taxon>
        <taxon>asterids</taxon>
        <taxon>lamiids</taxon>
        <taxon>Lamiales</taxon>
        <taxon>Oleaceae</taxon>
        <taxon>Oleeae</taxon>
        <taxon>Fraxinus</taxon>
    </lineage>
</organism>
<dbReference type="InterPro" id="IPR033254">
    <property type="entry name" value="Plant_FLA"/>
</dbReference>
<dbReference type="EMBL" id="OU503051">
    <property type="protein sequence ID" value="CAI9778316.1"/>
    <property type="molecule type" value="Genomic_DNA"/>
</dbReference>
<evidence type="ECO:0000313" key="2">
    <source>
        <dbReference type="Proteomes" id="UP000834106"/>
    </source>
</evidence>
<keyword evidence="2" id="KW-1185">Reference proteome</keyword>
<reference evidence="1" key="1">
    <citation type="submission" date="2023-05" db="EMBL/GenBank/DDBJ databases">
        <authorList>
            <person name="Huff M."/>
        </authorList>
    </citation>
    <scope>NUCLEOTIDE SEQUENCE</scope>
</reference>